<name>A0A9N7TK63_PLEPL</name>
<reference evidence="2" key="1">
    <citation type="submission" date="2020-03" db="EMBL/GenBank/DDBJ databases">
        <authorList>
            <person name="Weist P."/>
        </authorList>
    </citation>
    <scope>NUCLEOTIDE SEQUENCE</scope>
</reference>
<evidence type="ECO:0000313" key="3">
    <source>
        <dbReference type="Proteomes" id="UP001153269"/>
    </source>
</evidence>
<sequence>MMMMMETVDEDEGMFRGTVETAVRASVLRLSHFHCEGDCSDTWWQHNEHQLQEPCREKPEWTSGPRTGQWKWNMT</sequence>
<feature type="region of interest" description="Disordered" evidence="1">
    <location>
        <begin position="54"/>
        <end position="75"/>
    </location>
</feature>
<dbReference type="Proteomes" id="UP001153269">
    <property type="component" value="Unassembled WGS sequence"/>
</dbReference>
<feature type="compositionally biased region" description="Polar residues" evidence="1">
    <location>
        <begin position="64"/>
        <end position="75"/>
    </location>
</feature>
<evidence type="ECO:0000256" key="1">
    <source>
        <dbReference type="SAM" id="MobiDB-lite"/>
    </source>
</evidence>
<organism evidence="2 3">
    <name type="scientific">Pleuronectes platessa</name>
    <name type="common">European plaice</name>
    <dbReference type="NCBI Taxonomy" id="8262"/>
    <lineage>
        <taxon>Eukaryota</taxon>
        <taxon>Metazoa</taxon>
        <taxon>Chordata</taxon>
        <taxon>Craniata</taxon>
        <taxon>Vertebrata</taxon>
        <taxon>Euteleostomi</taxon>
        <taxon>Actinopterygii</taxon>
        <taxon>Neopterygii</taxon>
        <taxon>Teleostei</taxon>
        <taxon>Neoteleostei</taxon>
        <taxon>Acanthomorphata</taxon>
        <taxon>Carangaria</taxon>
        <taxon>Pleuronectiformes</taxon>
        <taxon>Pleuronectoidei</taxon>
        <taxon>Pleuronectidae</taxon>
        <taxon>Pleuronectes</taxon>
    </lineage>
</organism>
<dbReference type="EMBL" id="CADEAL010000112">
    <property type="protein sequence ID" value="CAB1414545.1"/>
    <property type="molecule type" value="Genomic_DNA"/>
</dbReference>
<keyword evidence="3" id="KW-1185">Reference proteome</keyword>
<gene>
    <name evidence="2" type="ORF">PLEPLA_LOCUS2254</name>
</gene>
<protein>
    <submittedName>
        <fullName evidence="2">Uncharacterized protein</fullName>
    </submittedName>
</protein>
<evidence type="ECO:0000313" key="2">
    <source>
        <dbReference type="EMBL" id="CAB1414545.1"/>
    </source>
</evidence>
<accession>A0A9N7TK63</accession>
<dbReference type="AlphaFoldDB" id="A0A9N7TK63"/>
<comment type="caution">
    <text evidence="2">The sequence shown here is derived from an EMBL/GenBank/DDBJ whole genome shotgun (WGS) entry which is preliminary data.</text>
</comment>
<proteinExistence type="predicted"/>